<feature type="coiled-coil region" evidence="8">
    <location>
        <begin position="502"/>
        <end position="593"/>
    </location>
</feature>
<feature type="region of interest" description="Disordered" evidence="9">
    <location>
        <begin position="1533"/>
        <end position="1576"/>
    </location>
</feature>
<protein>
    <submittedName>
        <fullName evidence="11">Kinesin-like protein kif15</fullName>
    </submittedName>
</protein>
<evidence type="ECO:0000256" key="4">
    <source>
        <dbReference type="ARBA" id="ARBA00023054"/>
    </source>
</evidence>
<dbReference type="GO" id="GO:0005874">
    <property type="term" value="C:microtubule"/>
    <property type="evidence" value="ECO:0007669"/>
    <property type="project" value="UniProtKB-KW"/>
</dbReference>
<keyword evidence="4 8" id="KW-0175">Coiled coil</keyword>
<dbReference type="PRINTS" id="PR00380">
    <property type="entry name" value="KINESINHEAVY"/>
</dbReference>
<dbReference type="EMBL" id="CCKQ01008071">
    <property type="protein sequence ID" value="CDW79512.1"/>
    <property type="molecule type" value="Genomic_DNA"/>
</dbReference>
<evidence type="ECO:0000259" key="10">
    <source>
        <dbReference type="PROSITE" id="PS50067"/>
    </source>
</evidence>
<evidence type="ECO:0000256" key="3">
    <source>
        <dbReference type="ARBA" id="ARBA00022840"/>
    </source>
</evidence>
<dbReference type="SMART" id="SM00129">
    <property type="entry name" value="KISc"/>
    <property type="match status" value="1"/>
</dbReference>
<comment type="similarity">
    <text evidence="6">Belongs to the TRAFAC class myosin-kinesin ATPase superfamily. Kinesin family. KIN-12 subfamily.</text>
</comment>
<evidence type="ECO:0000256" key="5">
    <source>
        <dbReference type="ARBA" id="ARBA00023175"/>
    </source>
</evidence>
<evidence type="ECO:0000256" key="6">
    <source>
        <dbReference type="ARBA" id="ARBA00034488"/>
    </source>
</evidence>
<evidence type="ECO:0000256" key="9">
    <source>
        <dbReference type="SAM" id="MobiDB-lite"/>
    </source>
</evidence>
<evidence type="ECO:0000256" key="1">
    <source>
        <dbReference type="ARBA" id="ARBA00022701"/>
    </source>
</evidence>
<feature type="domain" description="Kinesin motor" evidence="10">
    <location>
        <begin position="1"/>
        <end position="415"/>
    </location>
</feature>
<keyword evidence="5 7" id="KW-0505">Motor protein</keyword>
<dbReference type="PANTHER" id="PTHR37739">
    <property type="entry name" value="KINESIN-LIKE PROTEIN KIN-12D"/>
    <property type="match status" value="1"/>
</dbReference>
<feature type="compositionally biased region" description="Low complexity" evidence="9">
    <location>
        <begin position="1548"/>
        <end position="1562"/>
    </location>
</feature>
<dbReference type="SUPFAM" id="SSF57997">
    <property type="entry name" value="Tropomyosin"/>
    <property type="match status" value="1"/>
</dbReference>
<feature type="compositionally biased region" description="Polar residues" evidence="9">
    <location>
        <begin position="1533"/>
        <end position="1546"/>
    </location>
</feature>
<dbReference type="PROSITE" id="PS50067">
    <property type="entry name" value="KINESIN_MOTOR_2"/>
    <property type="match status" value="1"/>
</dbReference>
<feature type="region of interest" description="Disordered" evidence="9">
    <location>
        <begin position="1426"/>
        <end position="1454"/>
    </location>
</feature>
<dbReference type="InterPro" id="IPR001752">
    <property type="entry name" value="Kinesin_motor_dom"/>
</dbReference>
<dbReference type="Proteomes" id="UP000039865">
    <property type="component" value="Unassembled WGS sequence"/>
</dbReference>
<dbReference type="PANTHER" id="PTHR37739:SF8">
    <property type="entry name" value="KINESIN-LIKE PROTEIN KIN-12D"/>
    <property type="match status" value="1"/>
</dbReference>
<dbReference type="Gene3D" id="3.40.850.10">
    <property type="entry name" value="Kinesin motor domain"/>
    <property type="match status" value="1"/>
</dbReference>
<feature type="coiled-coil region" evidence="8">
    <location>
        <begin position="859"/>
        <end position="1299"/>
    </location>
</feature>
<proteinExistence type="inferred from homology"/>
<keyword evidence="1" id="KW-0493">Microtubule</keyword>
<dbReference type="OrthoDB" id="3176171at2759"/>
<evidence type="ECO:0000313" key="11">
    <source>
        <dbReference type="EMBL" id="CDW79512.1"/>
    </source>
</evidence>
<dbReference type="GO" id="GO:0003777">
    <property type="term" value="F:microtubule motor activity"/>
    <property type="evidence" value="ECO:0007669"/>
    <property type="project" value="InterPro"/>
</dbReference>
<keyword evidence="3 7" id="KW-0067">ATP-binding</keyword>
<dbReference type="InterPro" id="IPR036961">
    <property type="entry name" value="Kinesin_motor_dom_sf"/>
</dbReference>
<dbReference type="InParanoid" id="A0A078ADA4"/>
<dbReference type="InterPro" id="IPR044986">
    <property type="entry name" value="KIF15/KIN-12"/>
</dbReference>
<accession>A0A078ADA4</accession>
<evidence type="ECO:0000313" key="12">
    <source>
        <dbReference type="Proteomes" id="UP000039865"/>
    </source>
</evidence>
<dbReference type="InterPro" id="IPR027417">
    <property type="entry name" value="P-loop_NTPase"/>
</dbReference>
<feature type="region of interest" description="Disordered" evidence="9">
    <location>
        <begin position="1480"/>
        <end position="1514"/>
    </location>
</feature>
<dbReference type="GO" id="GO:0005524">
    <property type="term" value="F:ATP binding"/>
    <property type="evidence" value="ECO:0007669"/>
    <property type="project" value="UniProtKB-UniRule"/>
</dbReference>
<sequence>MQPFLTKVLGTLNQSCINPAQQNQSFVAPEGFLTHKRCIQEIKDRKQIYLPTIGKNPESFTFDFVGGEDVTQEEIFQTVGKPIVDQCLLGYNGSIFAYGQTGSGKTYTIQGASIQAESSENRTGSNIGAGDENSSMQIDNSNFNKLDKNQRGLLPRSFEYLFQQIQKIKNLHNIQSARGKASARKSLAPSSINLPKFHENCVEIEFDVKCSFLEIYNENIIDLLDSSDKKIQIREDKEHGVYAEYSTEEKVNCIQDVLSLIAKGTRNRKIASTNMNRESSRSHAVFTAIIKVTQTLSSDEQLIKTARFHVVDLAGSERCKETGAEGQRLKEASMINKSLTTLGSVINELADISSGNETKGKSRHIRYRESKLTYLLRDALGGNSKTVMICNVNPHLSALRETKSTLQFAQRAKMIKNSAVVNEENTSYKYWKEKYQREIGFQRANTLPNPSFDHNITFSLNQEMGNGMCQNCKKHQDGGFQSSSKFKDNNQEKLYLDSQKHIKELTHQLKEETDKRNIMEAQYAAANEETQKLRNQMKFQVKLKENQLKRLHEDLNSLIGQKIDKGSSFEEDFRILTEQMEMLKQENQVLKDQVDTNPLLAIKVAKIKELEIKIGEIQNFTDAQNGLGTSLSKTMNEVLEHIDQSIKYLEQNFSSSKKDANIAGLDIEMADVNPFNRSFNLAQSQMNDISYLTVKRDQEVANIKIQYEEQLDTLKRQLKGETSKNQKLIAFLTQKGSQNTQYNDELLTSTQSFNNMMYNTQGLLCSQRTAGFNQSQYLINQTQNQIIEADSENQINSQGNPIYEEMQMLLNDCQMKIQEYTAQIGVLTNELETQRQITDEISRKYEEAMNDKINLETFKLQLEDKIGILEQDLEQISQENQQIYQIKADLEQLQNLNEDLELKNNEYIEEISTLQQTNDYFANKALPDFEKQIQSLNEKFKNLMDENKSLKELKNKDQNIDELLRQIQSLKTQNSSQENQLKECMKQISVIEQVMVDQKNYIVDLNTKAKEDDEKMASLRDQLNKNDEQRNELEEILNEAQKQLQATDNKISDLEGKNQQMLTKCIQLDQQNKQLKDDKHNYEQKIVQFTSKLEVNEQEKNLLHKQLNESQRKYEAYKSMSQKQIQQIEQLVEELKAFRSNNSDSQATIDEKVRKIKTENRDLKDKLRQKEQVLQSLERRVQQWESQRDQFAQKDVELQRLRNYQKECESLRAQLEIITTANGQLESQLCIIESELKNQKQRYENLERENATILNIGDTQKYQHLNQVRGQSNQTIKQLNESVQELKKCKEKISKLELKIRDQNSYVLLFGNEICQRLQINRNTMIKTRPEDNFKQYINDLLEIITQTLTNQKLVLETPNNISYLKQSEEISSSSQAESSSHEDSRLNFFGIGNQEVNKQQDQHNQNIQPQNNQLQSRTIYLGAGQSNRYDNSANTSMNNEEQENQGPQHNNYQSNIQISDQPVLQLKKAFKLPTSINSSQFSTQNQIQPRNAAQVNSGNQSMHKNNFSASKPTKAAWGSNLGLVSTINRSQISGSNTQGANQNINVRGANGANRNNGQNNQSMREPSNQRMDIDS</sequence>
<reference evidence="11 12" key="1">
    <citation type="submission" date="2014-06" db="EMBL/GenBank/DDBJ databases">
        <authorList>
            <person name="Swart Estienne"/>
        </authorList>
    </citation>
    <scope>NUCLEOTIDE SEQUENCE [LARGE SCALE GENOMIC DNA]</scope>
    <source>
        <strain evidence="11 12">130c</strain>
    </source>
</reference>
<organism evidence="11 12">
    <name type="scientific">Stylonychia lemnae</name>
    <name type="common">Ciliate</name>
    <dbReference type="NCBI Taxonomy" id="5949"/>
    <lineage>
        <taxon>Eukaryota</taxon>
        <taxon>Sar</taxon>
        <taxon>Alveolata</taxon>
        <taxon>Ciliophora</taxon>
        <taxon>Intramacronucleata</taxon>
        <taxon>Spirotrichea</taxon>
        <taxon>Stichotrichia</taxon>
        <taxon>Sporadotrichida</taxon>
        <taxon>Oxytrichidae</taxon>
        <taxon>Stylonychinae</taxon>
        <taxon>Stylonychia</taxon>
    </lineage>
</organism>
<dbReference type="SUPFAM" id="SSF52540">
    <property type="entry name" value="P-loop containing nucleoside triphosphate hydrolases"/>
    <property type="match status" value="1"/>
</dbReference>
<feature type="compositionally biased region" description="Polar residues" evidence="9">
    <location>
        <begin position="1563"/>
        <end position="1576"/>
    </location>
</feature>
<dbReference type="GO" id="GO:0007018">
    <property type="term" value="P:microtubule-based movement"/>
    <property type="evidence" value="ECO:0007669"/>
    <property type="project" value="InterPro"/>
</dbReference>
<feature type="coiled-coil region" evidence="8">
    <location>
        <begin position="803"/>
        <end position="830"/>
    </location>
</feature>
<evidence type="ECO:0000256" key="7">
    <source>
        <dbReference type="PROSITE-ProRule" id="PRU00283"/>
    </source>
</evidence>
<dbReference type="InterPro" id="IPR019821">
    <property type="entry name" value="Kinesin_motor_CS"/>
</dbReference>
<name>A0A078ADA4_STYLE</name>
<feature type="compositionally biased region" description="Polar residues" evidence="9">
    <location>
        <begin position="1480"/>
        <end position="1512"/>
    </location>
</feature>
<feature type="binding site" evidence="7">
    <location>
        <begin position="99"/>
        <end position="106"/>
    </location>
    <ligand>
        <name>ATP</name>
        <dbReference type="ChEBI" id="CHEBI:30616"/>
    </ligand>
</feature>
<gene>
    <name evidence="11" type="primary">Contig19572.g20752</name>
    <name evidence="11" type="ORF">STYLEM_8501</name>
</gene>
<evidence type="ECO:0000256" key="2">
    <source>
        <dbReference type="ARBA" id="ARBA00022741"/>
    </source>
</evidence>
<keyword evidence="2 7" id="KW-0547">Nucleotide-binding</keyword>
<dbReference type="Pfam" id="PF00225">
    <property type="entry name" value="Kinesin"/>
    <property type="match status" value="1"/>
</dbReference>
<evidence type="ECO:0000256" key="8">
    <source>
        <dbReference type="SAM" id="Coils"/>
    </source>
</evidence>
<keyword evidence="12" id="KW-1185">Reference proteome</keyword>
<dbReference type="GO" id="GO:0008017">
    <property type="term" value="F:microtubule binding"/>
    <property type="evidence" value="ECO:0007669"/>
    <property type="project" value="InterPro"/>
</dbReference>
<dbReference type="PROSITE" id="PS00411">
    <property type="entry name" value="KINESIN_MOTOR_1"/>
    <property type="match status" value="1"/>
</dbReference>